<dbReference type="EC" id="3.4.16.4" evidence="4"/>
<dbReference type="InterPro" id="IPR012338">
    <property type="entry name" value="Beta-lactam/transpept-like"/>
</dbReference>
<name>A0A9D2N9G5_9FIRM</name>
<comment type="catalytic activity">
    <reaction evidence="12">
        <text>Preferential cleavage: (Ac)2-L-Lys-D-Ala-|-D-Ala. Also transpeptidation of peptidyl-alanyl moieties that are N-acyl substituents of D-alanine.</text>
        <dbReference type="EC" id="3.4.16.4"/>
    </reaction>
</comment>
<protein>
    <recommendedName>
        <fullName evidence="4">serine-type D-Ala-D-Ala carboxypeptidase</fullName>
        <ecNumber evidence="4">3.4.16.4</ecNumber>
    </recommendedName>
</protein>
<dbReference type="SUPFAM" id="SSF56601">
    <property type="entry name" value="beta-lactamase/transpeptidase-like"/>
    <property type="match status" value="1"/>
</dbReference>
<feature type="domain" description="Peptidase S11 D-Ala-D-Ala carboxypeptidase A C-terminal" evidence="17">
    <location>
        <begin position="294"/>
        <end position="381"/>
    </location>
</feature>
<dbReference type="Gene3D" id="3.40.710.10">
    <property type="entry name" value="DD-peptidase/beta-lactamase superfamily"/>
    <property type="match status" value="1"/>
</dbReference>
<comment type="function">
    <text evidence="1">Removes C-terminal D-alanyl residues from sugar-peptide cell wall precursors.</text>
</comment>
<keyword evidence="11" id="KW-0961">Cell wall biogenesis/degradation</keyword>
<dbReference type="GO" id="GO:0008360">
    <property type="term" value="P:regulation of cell shape"/>
    <property type="evidence" value="ECO:0007669"/>
    <property type="project" value="UniProtKB-KW"/>
</dbReference>
<dbReference type="GO" id="GO:0006508">
    <property type="term" value="P:proteolysis"/>
    <property type="evidence" value="ECO:0007669"/>
    <property type="project" value="UniProtKB-KW"/>
</dbReference>
<evidence type="ECO:0000256" key="14">
    <source>
        <dbReference type="PIRSR" id="PIRSR618044-2"/>
    </source>
</evidence>
<keyword evidence="8" id="KW-0378">Hydrolase</keyword>
<feature type="chain" id="PRO_5039007473" description="serine-type D-Ala-D-Ala carboxypeptidase" evidence="16">
    <location>
        <begin position="27"/>
        <end position="399"/>
    </location>
</feature>
<dbReference type="Proteomes" id="UP000823849">
    <property type="component" value="Unassembled WGS sequence"/>
</dbReference>
<reference evidence="18" key="2">
    <citation type="submission" date="2021-04" db="EMBL/GenBank/DDBJ databases">
        <authorList>
            <person name="Gilroy R."/>
        </authorList>
    </citation>
    <scope>NUCLEOTIDE SEQUENCE</scope>
    <source>
        <strain evidence="18">CHK185-5351</strain>
    </source>
</reference>
<evidence type="ECO:0000256" key="8">
    <source>
        <dbReference type="ARBA" id="ARBA00022801"/>
    </source>
</evidence>
<evidence type="ECO:0000256" key="13">
    <source>
        <dbReference type="PIRSR" id="PIRSR618044-1"/>
    </source>
</evidence>
<evidence type="ECO:0000313" key="19">
    <source>
        <dbReference type="Proteomes" id="UP000823849"/>
    </source>
</evidence>
<evidence type="ECO:0000313" key="18">
    <source>
        <dbReference type="EMBL" id="HJC14556.1"/>
    </source>
</evidence>
<evidence type="ECO:0000256" key="5">
    <source>
        <dbReference type="ARBA" id="ARBA00022645"/>
    </source>
</evidence>
<reference evidence="18" key="1">
    <citation type="journal article" date="2021" name="PeerJ">
        <title>Extensive microbial diversity within the chicken gut microbiome revealed by metagenomics and culture.</title>
        <authorList>
            <person name="Gilroy R."/>
            <person name="Ravi A."/>
            <person name="Getino M."/>
            <person name="Pursley I."/>
            <person name="Horton D.L."/>
            <person name="Alikhan N.F."/>
            <person name="Baker D."/>
            <person name="Gharbi K."/>
            <person name="Hall N."/>
            <person name="Watson M."/>
            <person name="Adriaenssens E.M."/>
            <person name="Foster-Nyarko E."/>
            <person name="Jarju S."/>
            <person name="Secka A."/>
            <person name="Antonio M."/>
            <person name="Oren A."/>
            <person name="Chaudhuri R.R."/>
            <person name="La Ragione R."/>
            <person name="Hildebrand F."/>
            <person name="Pallen M.J."/>
        </authorList>
    </citation>
    <scope>NUCLEOTIDE SEQUENCE</scope>
    <source>
        <strain evidence="18">CHK185-5351</strain>
    </source>
</reference>
<dbReference type="PANTHER" id="PTHR21581:SF6">
    <property type="entry name" value="TRAFFICKING PROTEIN PARTICLE COMPLEX SUBUNIT 12"/>
    <property type="match status" value="1"/>
</dbReference>
<organism evidence="18 19">
    <name type="scientific">Candidatus Fusicatenibacter intestinigallinarum</name>
    <dbReference type="NCBI Taxonomy" id="2838598"/>
    <lineage>
        <taxon>Bacteria</taxon>
        <taxon>Bacillati</taxon>
        <taxon>Bacillota</taxon>
        <taxon>Clostridia</taxon>
        <taxon>Lachnospirales</taxon>
        <taxon>Lachnospiraceae</taxon>
        <taxon>Fusicatenibacter</taxon>
    </lineage>
</organism>
<feature type="signal peptide" evidence="16">
    <location>
        <begin position="1"/>
        <end position="26"/>
    </location>
</feature>
<evidence type="ECO:0000256" key="6">
    <source>
        <dbReference type="ARBA" id="ARBA00022670"/>
    </source>
</evidence>
<dbReference type="GO" id="GO:0071555">
    <property type="term" value="P:cell wall organization"/>
    <property type="evidence" value="ECO:0007669"/>
    <property type="project" value="UniProtKB-KW"/>
</dbReference>
<dbReference type="InterPro" id="IPR037167">
    <property type="entry name" value="Peptidase_S11_C_sf"/>
</dbReference>
<dbReference type="SMART" id="SM00936">
    <property type="entry name" value="PBP5_C"/>
    <property type="match status" value="1"/>
</dbReference>
<evidence type="ECO:0000256" key="3">
    <source>
        <dbReference type="ARBA" id="ARBA00007164"/>
    </source>
</evidence>
<accession>A0A9D2N9G5</accession>
<evidence type="ECO:0000256" key="16">
    <source>
        <dbReference type="SAM" id="SignalP"/>
    </source>
</evidence>
<dbReference type="PANTHER" id="PTHR21581">
    <property type="entry name" value="D-ALANYL-D-ALANINE CARBOXYPEPTIDASE"/>
    <property type="match status" value="1"/>
</dbReference>
<feature type="active site" evidence="13">
    <location>
        <position position="130"/>
    </location>
</feature>
<feature type="active site" description="Proton acceptor" evidence="13">
    <location>
        <position position="73"/>
    </location>
</feature>
<dbReference type="Pfam" id="PF00768">
    <property type="entry name" value="Peptidase_S11"/>
    <property type="match status" value="1"/>
</dbReference>
<evidence type="ECO:0000256" key="1">
    <source>
        <dbReference type="ARBA" id="ARBA00003217"/>
    </source>
</evidence>
<comment type="similarity">
    <text evidence="3 15">Belongs to the peptidase S11 family.</text>
</comment>
<evidence type="ECO:0000256" key="11">
    <source>
        <dbReference type="ARBA" id="ARBA00023316"/>
    </source>
</evidence>
<feature type="binding site" evidence="14">
    <location>
        <position position="241"/>
    </location>
    <ligand>
        <name>substrate</name>
    </ligand>
</feature>
<evidence type="ECO:0000256" key="4">
    <source>
        <dbReference type="ARBA" id="ARBA00012448"/>
    </source>
</evidence>
<evidence type="ECO:0000259" key="17">
    <source>
        <dbReference type="SMART" id="SM00936"/>
    </source>
</evidence>
<feature type="active site" description="Acyl-ester intermediate" evidence="13">
    <location>
        <position position="70"/>
    </location>
</feature>
<comment type="caution">
    <text evidence="18">The sequence shown here is derived from an EMBL/GenBank/DDBJ whole genome shotgun (WGS) entry which is preliminary data.</text>
</comment>
<keyword evidence="5 18" id="KW-0121">Carboxypeptidase</keyword>
<dbReference type="Gene3D" id="2.60.410.10">
    <property type="entry name" value="D-Ala-D-Ala carboxypeptidase, C-terminal domain"/>
    <property type="match status" value="1"/>
</dbReference>
<dbReference type="EMBL" id="DWWU01000009">
    <property type="protein sequence ID" value="HJC14556.1"/>
    <property type="molecule type" value="Genomic_DNA"/>
</dbReference>
<evidence type="ECO:0000256" key="12">
    <source>
        <dbReference type="ARBA" id="ARBA00034000"/>
    </source>
</evidence>
<evidence type="ECO:0000256" key="9">
    <source>
        <dbReference type="ARBA" id="ARBA00022960"/>
    </source>
</evidence>
<dbReference type="InterPro" id="IPR018044">
    <property type="entry name" value="Peptidase_S11"/>
</dbReference>
<comment type="pathway">
    <text evidence="2">Cell wall biogenesis; peptidoglycan biosynthesis.</text>
</comment>
<dbReference type="GO" id="GO:0009252">
    <property type="term" value="P:peptidoglycan biosynthetic process"/>
    <property type="evidence" value="ECO:0007669"/>
    <property type="project" value="UniProtKB-KW"/>
</dbReference>
<sequence length="399" mass="43451">MKRFLCGICAFFLFLTVLWPAESVRADPETDAQSQTAALSLSSPSALLMEASTGQVIYEQNADEQRSPASITKIMTLLLIFDELENGNLTMDEEVTTSAYAKSMGGSQVFLEEGEKQTVETLIKCIVIASGNDAAVAMAEHIAGTESEFVARMNERAAGLGMENTKFEDCCGLTDSAGHYTTARDVAVVSRELIERYPKILEYSSIWMEDITHVTAQGTKPFTLTNTNKLISSYDGCVGLKTGSTSVAKYCVSAVAQRDGITLIAVVMGAPDHKVRFADATAMLNYGFGKCSLYVDENKEALEPVEVIQGKEKEAPVNFENEFRYLDCSGQKLSGVEKYIELPEEVRAPVRKGETAGRAVYSRNGEEIGSVAIVYTADVEAADFIDYLEEALTRLLPTA</sequence>
<evidence type="ECO:0000256" key="15">
    <source>
        <dbReference type="RuleBase" id="RU004016"/>
    </source>
</evidence>
<dbReference type="InterPro" id="IPR015956">
    <property type="entry name" value="Peniciliin-bd_prot_C_sf"/>
</dbReference>
<proteinExistence type="inferred from homology"/>
<gene>
    <name evidence="18" type="ORF">H9705_01830</name>
</gene>
<dbReference type="AlphaFoldDB" id="A0A9D2N9G5"/>
<dbReference type="InterPro" id="IPR012907">
    <property type="entry name" value="Peptidase_S11_C"/>
</dbReference>
<dbReference type="PRINTS" id="PR00725">
    <property type="entry name" value="DADACBPTASE1"/>
</dbReference>
<evidence type="ECO:0000256" key="7">
    <source>
        <dbReference type="ARBA" id="ARBA00022729"/>
    </source>
</evidence>
<dbReference type="SUPFAM" id="SSF69189">
    <property type="entry name" value="Penicillin-binding protein associated domain"/>
    <property type="match status" value="1"/>
</dbReference>
<evidence type="ECO:0000256" key="10">
    <source>
        <dbReference type="ARBA" id="ARBA00022984"/>
    </source>
</evidence>
<dbReference type="GO" id="GO:0009002">
    <property type="term" value="F:serine-type D-Ala-D-Ala carboxypeptidase activity"/>
    <property type="evidence" value="ECO:0007669"/>
    <property type="project" value="UniProtKB-EC"/>
</dbReference>
<keyword evidence="7 16" id="KW-0732">Signal</keyword>
<keyword evidence="10" id="KW-0573">Peptidoglycan synthesis</keyword>
<keyword evidence="9" id="KW-0133">Cell shape</keyword>
<keyword evidence="6" id="KW-0645">Protease</keyword>
<evidence type="ECO:0000256" key="2">
    <source>
        <dbReference type="ARBA" id="ARBA00004752"/>
    </source>
</evidence>
<dbReference type="Pfam" id="PF07943">
    <property type="entry name" value="PBP5_C"/>
    <property type="match status" value="1"/>
</dbReference>
<dbReference type="InterPro" id="IPR001967">
    <property type="entry name" value="Peptidase_S11_N"/>
</dbReference>